<evidence type="ECO:0000313" key="2">
    <source>
        <dbReference type="EMBL" id="MPC85563.1"/>
    </source>
</evidence>
<dbReference type="Proteomes" id="UP000324222">
    <property type="component" value="Unassembled WGS sequence"/>
</dbReference>
<gene>
    <name evidence="2" type="ORF">E2C01_080344</name>
</gene>
<dbReference type="AlphaFoldDB" id="A0A5B7IT75"/>
<sequence length="98" mass="11215">MSVSLAHASLHAAGRSAARGNRWKTSKEKHATFDLPLIVLINGVVELDEEEEEEEEEEEAKKQERKKRSRTERGKVRRKGFRSSFIVTKSILIQTPLK</sequence>
<comment type="caution">
    <text evidence="2">The sequence shown here is derived from an EMBL/GenBank/DDBJ whole genome shotgun (WGS) entry which is preliminary data.</text>
</comment>
<name>A0A5B7IT75_PORTR</name>
<dbReference type="EMBL" id="VSRR010068818">
    <property type="protein sequence ID" value="MPC85563.1"/>
    <property type="molecule type" value="Genomic_DNA"/>
</dbReference>
<keyword evidence="3" id="KW-1185">Reference proteome</keyword>
<organism evidence="2 3">
    <name type="scientific">Portunus trituberculatus</name>
    <name type="common">Swimming crab</name>
    <name type="synonym">Neptunus trituberculatus</name>
    <dbReference type="NCBI Taxonomy" id="210409"/>
    <lineage>
        <taxon>Eukaryota</taxon>
        <taxon>Metazoa</taxon>
        <taxon>Ecdysozoa</taxon>
        <taxon>Arthropoda</taxon>
        <taxon>Crustacea</taxon>
        <taxon>Multicrustacea</taxon>
        <taxon>Malacostraca</taxon>
        <taxon>Eumalacostraca</taxon>
        <taxon>Eucarida</taxon>
        <taxon>Decapoda</taxon>
        <taxon>Pleocyemata</taxon>
        <taxon>Brachyura</taxon>
        <taxon>Eubrachyura</taxon>
        <taxon>Portunoidea</taxon>
        <taxon>Portunidae</taxon>
        <taxon>Portuninae</taxon>
        <taxon>Portunus</taxon>
    </lineage>
</organism>
<feature type="compositionally biased region" description="Basic residues" evidence="1">
    <location>
        <begin position="63"/>
        <end position="77"/>
    </location>
</feature>
<accession>A0A5B7IT75</accession>
<feature type="region of interest" description="Disordered" evidence="1">
    <location>
        <begin position="1"/>
        <end position="27"/>
    </location>
</feature>
<feature type="region of interest" description="Disordered" evidence="1">
    <location>
        <begin position="48"/>
        <end position="77"/>
    </location>
</feature>
<proteinExistence type="predicted"/>
<evidence type="ECO:0000256" key="1">
    <source>
        <dbReference type="SAM" id="MobiDB-lite"/>
    </source>
</evidence>
<protein>
    <submittedName>
        <fullName evidence="2">Uncharacterized protein</fullName>
    </submittedName>
</protein>
<reference evidence="2 3" key="1">
    <citation type="submission" date="2019-05" db="EMBL/GenBank/DDBJ databases">
        <title>Another draft genome of Portunus trituberculatus and its Hox gene families provides insights of decapod evolution.</title>
        <authorList>
            <person name="Jeong J.-H."/>
            <person name="Song I."/>
            <person name="Kim S."/>
            <person name="Choi T."/>
            <person name="Kim D."/>
            <person name="Ryu S."/>
            <person name="Kim W."/>
        </authorList>
    </citation>
    <scope>NUCLEOTIDE SEQUENCE [LARGE SCALE GENOMIC DNA]</scope>
    <source>
        <tissue evidence="2">Muscle</tissue>
    </source>
</reference>
<feature type="compositionally biased region" description="Acidic residues" evidence="1">
    <location>
        <begin position="48"/>
        <end position="58"/>
    </location>
</feature>
<evidence type="ECO:0000313" key="3">
    <source>
        <dbReference type="Proteomes" id="UP000324222"/>
    </source>
</evidence>
<feature type="compositionally biased region" description="Low complexity" evidence="1">
    <location>
        <begin position="1"/>
        <end position="20"/>
    </location>
</feature>